<name>A0ABD1UJS2_9LAMI</name>
<feature type="compositionally biased region" description="Polar residues" evidence="11">
    <location>
        <begin position="152"/>
        <end position="161"/>
    </location>
</feature>
<sequence>MGQLKNYEQVRYSSAETRNQGLGSVNQWTFQDPCNLINTNIRPPDLNLPVGARPDLNLPVRARPVLNYSIQTGEEFALEFMRERVNPRQHIVPNSSSDPNSATLYMDVKGTLGIFHTEPGLDTSTIPAVEKRRVQDPESNASSLNEEKFNGQPFQSVNQTSSERKGSHRFHSHTSSRASGSSSTMLKLLCSFGGKMLPRPSDGKLRYVGGETRIFRISKDISWEDLVQKTWIIYNQPHTIKYQLPDEDLDSLVSVSCDEDLQNMMEECNVLEDGGAQKLRMFLISNDDLNDSQLGFENPEGDSEIQYVVAVNGMDFGSRRNSIAMENTSGNNLEELLSLRVERETGQIAVGLAVAGSAHPEVGMPSVNQSSQMMLPTSSHAFESNPRGYQVQTMNHGQPELHQSHTFHPIESFQDADYKNNIPPSVPMQYNYGSHPSNHVPVAENLIPHSIYGHMTSKGAIAVGQPHSSLKAKAPEVSTSKTKVRNETIIPKKVEFFKDQSVEKELLLKDAKMTEENSIQKISESNKMQSVKNEKIVSSHPYDSSSLNDITHEGASIISAAADTVTHVVQTTGSEKSQNSVRSSVPLDTVKEGNMQKVDVDDQFYTSGKAFVPVHGDSEAYSNDFNYEPAVPPQSLFRSERIPREQAGLNRLSKSDDRSGSQFLMTHTQSDVSQQMSESIDKLNDWNVASQTEEFLASAKTVPTNPPTIEEKSSEFQKSIAVPDHIGALNPSVREDNLESNLHKPDLNAVLLPDRDSPVSNFSMTSQGSSEYPQDESASNLTKLHWGKISGKTTEEQIQPPTGGENPPVTSSQGKPSAGVGTSEQGDILIDINDRFPRDFLPDIFSESRVIDSSTGIAPLQRDGTGLSLNMEHEPKHWSFFQKLAKDDFARNDVSLMDQDHLSLSSTRANIVEAESIENSYPLSRPSGGAMDHIHSRSNFEDDIQQRPTNTIGPDTMKLPSDYDPSQTSGVPSLQFDGPMDSRTPESEYQDEKEEAQQTRFPLVDLSLGDFDLHMLQIIKNKDLEELKELGSGTYGTVYHGKWRGSDVAIKRIKKSCFTGRSSEQERLAVEFWREAEILSKLHHPNIVAFYGVVQDGPGGTLATVTEYMVNGSLRHVLISKDRHLDRRKRLIIAMDAAFGMEYLHSRNIVHFDLKCDNLLVNLKDLSRPICKVGDFGLSKIKRNTLVTGGVRGTLPWMAPELLNGGSSKVSEKVDVFSFGIVLWEILTGEEPYANMHYGAIIGGIVNNTLRPPVPSFCDPEWRLLMEQCWAPDPMVRPSFTEIARRLRTMSAASVTRPQVHATQTQLSK</sequence>
<keyword evidence="3" id="KW-0723">Serine/threonine-protein kinase</keyword>
<keyword evidence="6 10" id="KW-0547">Nucleotide-binding</keyword>
<dbReference type="InterPro" id="IPR001245">
    <property type="entry name" value="Ser-Thr/Tyr_kinase_cat_dom"/>
</dbReference>
<protein>
    <submittedName>
        <fullName evidence="13">Protein kinase superfamily protein with octicosapeptide/Phox/Bem1p domain</fullName>
    </submittedName>
</protein>
<dbReference type="GO" id="GO:0005737">
    <property type="term" value="C:cytoplasm"/>
    <property type="evidence" value="ECO:0007669"/>
    <property type="project" value="UniProtKB-SubCell"/>
</dbReference>
<feature type="region of interest" description="Disordered" evidence="11">
    <location>
        <begin position="119"/>
        <end position="180"/>
    </location>
</feature>
<evidence type="ECO:0000256" key="7">
    <source>
        <dbReference type="ARBA" id="ARBA00022777"/>
    </source>
</evidence>
<feature type="region of interest" description="Disordered" evidence="11">
    <location>
        <begin position="791"/>
        <end position="823"/>
    </location>
</feature>
<dbReference type="EMBL" id="JBFOLK010000003">
    <property type="protein sequence ID" value="KAL2524733.1"/>
    <property type="molecule type" value="Genomic_DNA"/>
</dbReference>
<feature type="compositionally biased region" description="Polar residues" evidence="11">
    <location>
        <begin position="808"/>
        <end position="823"/>
    </location>
</feature>
<evidence type="ECO:0000313" key="14">
    <source>
        <dbReference type="Proteomes" id="UP001604336"/>
    </source>
</evidence>
<dbReference type="SUPFAM" id="SSF56112">
    <property type="entry name" value="Protein kinase-like (PK-like)"/>
    <property type="match status" value="1"/>
</dbReference>
<dbReference type="Pfam" id="PF00564">
    <property type="entry name" value="PB1"/>
    <property type="match status" value="1"/>
</dbReference>
<dbReference type="PANTHER" id="PTHR23257:SF957">
    <property type="entry name" value="F3O9.7 PROTEIN-RELATED"/>
    <property type="match status" value="1"/>
</dbReference>
<feature type="compositionally biased region" description="Polar residues" evidence="11">
    <location>
        <begin position="758"/>
        <end position="779"/>
    </location>
</feature>
<dbReference type="FunFam" id="3.10.20.90:FF:000058">
    <property type="entry name" value="Octicosapeptide/phox/Bem1p domain kinase superfamily protein"/>
    <property type="match status" value="1"/>
</dbReference>
<dbReference type="CDD" id="cd06410">
    <property type="entry name" value="PB1_UP2"/>
    <property type="match status" value="1"/>
</dbReference>
<dbReference type="GO" id="GO:0005524">
    <property type="term" value="F:ATP binding"/>
    <property type="evidence" value="ECO:0007669"/>
    <property type="project" value="UniProtKB-UniRule"/>
</dbReference>
<comment type="caution">
    <text evidence="13">The sequence shown here is derived from an EMBL/GenBank/DDBJ whole genome shotgun (WGS) entry which is preliminary data.</text>
</comment>
<evidence type="ECO:0000256" key="9">
    <source>
        <dbReference type="ARBA" id="ARBA00023294"/>
    </source>
</evidence>
<dbReference type="PROSITE" id="PS50011">
    <property type="entry name" value="PROTEIN_KINASE_DOM"/>
    <property type="match status" value="1"/>
</dbReference>
<dbReference type="Pfam" id="PF07714">
    <property type="entry name" value="PK_Tyr_Ser-Thr"/>
    <property type="match status" value="1"/>
</dbReference>
<evidence type="ECO:0000256" key="1">
    <source>
        <dbReference type="ARBA" id="ARBA00004496"/>
    </source>
</evidence>
<evidence type="ECO:0000256" key="10">
    <source>
        <dbReference type="PROSITE-ProRule" id="PRU10141"/>
    </source>
</evidence>
<evidence type="ECO:0000256" key="6">
    <source>
        <dbReference type="ARBA" id="ARBA00022741"/>
    </source>
</evidence>
<dbReference type="Proteomes" id="UP001604336">
    <property type="component" value="Unassembled WGS sequence"/>
</dbReference>
<dbReference type="GO" id="GO:0010928">
    <property type="term" value="P:regulation of auxin mediated signaling pathway"/>
    <property type="evidence" value="ECO:0007669"/>
    <property type="project" value="UniProtKB-ARBA"/>
</dbReference>
<keyword evidence="2" id="KW-0963">Cytoplasm</keyword>
<keyword evidence="14" id="KW-1185">Reference proteome</keyword>
<proteinExistence type="predicted"/>
<evidence type="ECO:0000256" key="3">
    <source>
        <dbReference type="ARBA" id="ARBA00022527"/>
    </source>
</evidence>
<comment type="subcellular location">
    <subcellularLocation>
        <location evidence="1">Cytoplasm</location>
    </subcellularLocation>
</comment>
<dbReference type="InterPro" id="IPR000719">
    <property type="entry name" value="Prot_kinase_dom"/>
</dbReference>
<dbReference type="PRINTS" id="PR00109">
    <property type="entry name" value="TYRKINASE"/>
</dbReference>
<dbReference type="PANTHER" id="PTHR23257">
    <property type="entry name" value="SERINE-THREONINE PROTEIN KINASE"/>
    <property type="match status" value="1"/>
</dbReference>
<evidence type="ECO:0000256" key="11">
    <source>
        <dbReference type="SAM" id="MobiDB-lite"/>
    </source>
</evidence>
<keyword evidence="8 10" id="KW-0067">ATP-binding</keyword>
<gene>
    <name evidence="13" type="ORF">Adt_09787</name>
</gene>
<dbReference type="SUPFAM" id="SSF54277">
    <property type="entry name" value="CAD &amp; PB1 domains"/>
    <property type="match status" value="1"/>
</dbReference>
<feature type="domain" description="Protein kinase" evidence="12">
    <location>
        <begin position="1024"/>
        <end position="1290"/>
    </location>
</feature>
<dbReference type="InterPro" id="IPR017441">
    <property type="entry name" value="Protein_kinase_ATP_BS"/>
</dbReference>
<keyword evidence="7 13" id="KW-0418">Kinase</keyword>
<dbReference type="InterPro" id="IPR011009">
    <property type="entry name" value="Kinase-like_dom_sf"/>
</dbReference>
<dbReference type="GO" id="GO:0004674">
    <property type="term" value="F:protein serine/threonine kinase activity"/>
    <property type="evidence" value="ECO:0007669"/>
    <property type="project" value="UniProtKB-KW"/>
</dbReference>
<dbReference type="Gene3D" id="3.10.20.90">
    <property type="entry name" value="Phosphatidylinositol 3-kinase Catalytic Subunit, Chain A, domain 1"/>
    <property type="match status" value="1"/>
</dbReference>
<evidence type="ECO:0000256" key="5">
    <source>
        <dbReference type="ARBA" id="ARBA00022679"/>
    </source>
</evidence>
<feature type="region of interest" description="Disordered" evidence="11">
    <location>
        <begin position="749"/>
        <end position="779"/>
    </location>
</feature>
<reference evidence="14" key="1">
    <citation type="submission" date="2024-07" db="EMBL/GenBank/DDBJ databases">
        <title>Two chromosome-level genome assemblies of Korean endemic species Abeliophyllum distichum and Forsythia ovata (Oleaceae).</title>
        <authorList>
            <person name="Jang H."/>
        </authorList>
    </citation>
    <scope>NUCLEOTIDE SEQUENCE [LARGE SCALE GENOMIC DNA]</scope>
</reference>
<dbReference type="InterPro" id="IPR000270">
    <property type="entry name" value="PB1_dom"/>
</dbReference>
<dbReference type="FunFam" id="3.30.200.20:FF:000081">
    <property type="entry name" value="Octicosapeptide/phox/Bem1p domain kinase superfamily protein"/>
    <property type="match status" value="1"/>
</dbReference>
<evidence type="ECO:0000256" key="2">
    <source>
        <dbReference type="ARBA" id="ARBA00022490"/>
    </source>
</evidence>
<dbReference type="FunFam" id="1.10.510.10:FF:000142">
    <property type="entry name" value="Octicosapeptide/phox/Bem1p domain kinase superfamily protein"/>
    <property type="match status" value="1"/>
</dbReference>
<dbReference type="CDD" id="cd13999">
    <property type="entry name" value="STKc_MAP3K-like"/>
    <property type="match status" value="1"/>
</dbReference>
<evidence type="ECO:0000256" key="8">
    <source>
        <dbReference type="ARBA" id="ARBA00022840"/>
    </source>
</evidence>
<dbReference type="Gene3D" id="1.10.510.10">
    <property type="entry name" value="Transferase(Phosphotransferase) domain 1"/>
    <property type="match status" value="1"/>
</dbReference>
<dbReference type="GO" id="GO:0009734">
    <property type="term" value="P:auxin-activated signaling pathway"/>
    <property type="evidence" value="ECO:0007669"/>
    <property type="project" value="UniProtKB-KW"/>
</dbReference>
<evidence type="ECO:0000313" key="13">
    <source>
        <dbReference type="EMBL" id="KAL2524733.1"/>
    </source>
</evidence>
<evidence type="ECO:0000256" key="4">
    <source>
        <dbReference type="ARBA" id="ARBA00022553"/>
    </source>
</evidence>
<feature type="region of interest" description="Disordered" evidence="11">
    <location>
        <begin position="940"/>
        <end position="997"/>
    </location>
</feature>
<dbReference type="PROSITE" id="PS00107">
    <property type="entry name" value="PROTEIN_KINASE_ATP"/>
    <property type="match status" value="1"/>
</dbReference>
<evidence type="ECO:0000259" key="12">
    <source>
        <dbReference type="PROSITE" id="PS50011"/>
    </source>
</evidence>
<organism evidence="13 14">
    <name type="scientific">Abeliophyllum distichum</name>
    <dbReference type="NCBI Taxonomy" id="126358"/>
    <lineage>
        <taxon>Eukaryota</taxon>
        <taxon>Viridiplantae</taxon>
        <taxon>Streptophyta</taxon>
        <taxon>Embryophyta</taxon>
        <taxon>Tracheophyta</taxon>
        <taxon>Spermatophyta</taxon>
        <taxon>Magnoliopsida</taxon>
        <taxon>eudicotyledons</taxon>
        <taxon>Gunneridae</taxon>
        <taxon>Pentapetalae</taxon>
        <taxon>asterids</taxon>
        <taxon>lamiids</taxon>
        <taxon>Lamiales</taxon>
        <taxon>Oleaceae</taxon>
        <taxon>Forsythieae</taxon>
        <taxon>Abeliophyllum</taxon>
    </lineage>
</organism>
<accession>A0ABD1UJS2</accession>
<dbReference type="Gene3D" id="3.30.200.20">
    <property type="entry name" value="Phosphorylase Kinase, domain 1"/>
    <property type="match status" value="1"/>
</dbReference>
<dbReference type="PROSITE" id="PS00108">
    <property type="entry name" value="PROTEIN_KINASE_ST"/>
    <property type="match status" value="1"/>
</dbReference>
<dbReference type="InterPro" id="IPR008271">
    <property type="entry name" value="Ser/Thr_kinase_AS"/>
</dbReference>
<feature type="region of interest" description="Disordered" evidence="11">
    <location>
        <begin position="697"/>
        <end position="718"/>
    </location>
</feature>
<keyword evidence="4" id="KW-0597">Phosphoprotein</keyword>
<keyword evidence="5" id="KW-0808">Transferase</keyword>
<dbReference type="SMART" id="SM00220">
    <property type="entry name" value="S_TKc"/>
    <property type="match status" value="1"/>
</dbReference>
<feature type="binding site" evidence="10">
    <location>
        <position position="1055"/>
    </location>
    <ligand>
        <name>ATP</name>
        <dbReference type="ChEBI" id="CHEBI:30616"/>
    </ligand>
</feature>
<dbReference type="SMART" id="SM00666">
    <property type="entry name" value="PB1"/>
    <property type="match status" value="1"/>
</dbReference>
<keyword evidence="9" id="KW-0927">Auxin signaling pathway</keyword>
<dbReference type="InterPro" id="IPR050167">
    <property type="entry name" value="Ser_Thr_protein_kinase"/>
</dbReference>